<dbReference type="InterPro" id="IPR009003">
    <property type="entry name" value="Peptidase_S1_PA"/>
</dbReference>
<sequence length="468" mass="50049">MNIKHALSVALIASAAGLSSTAIATTPPAVDEMDSAPLDTAPDVAALGGAELHSLAADNAHVPTLIALPVPDSASVSRMQRLREQQARQRKPLQIGFPRDIVKPDIDLRQLSWQTLRNGAQVSSFEVSSANAAALRVALQLSGSGAIPGDPGQATLRFASNDGRVFEQNGAYFAGSEPGWSAVVAGARMMVEIELPKGQSPQNFALKMPKVSHMDISPVANDAMMQPIRGESGSCEHDIACRTNPTPEFLAAAKSVARMLITNKDGSSFTCTGTLLNNRNTPKRFLFWTASHCIGTQDVANTLQTYWFYDAVTCKGAKVNPEYATLSGGAYVRYANDTRDISLLELKTAPPSGASFAGWTSKAILSLETPVIGIHHPQGDVKKYSLGNVTALSNSFENKSPLYRVEWKAGVTEDGSSGSAMFTVTHNGAYQLRGGLFDGGSSCKTQNEPDYYSRFSDVYPAIRKFLSK</sequence>
<dbReference type="Proteomes" id="UP000028012">
    <property type="component" value="Unassembled WGS sequence"/>
</dbReference>
<name>A0A098PWF3_9XANT</name>
<dbReference type="RefSeq" id="WP_042823577.1">
    <property type="nucleotide sequence ID" value="NZ_CP053649.1"/>
</dbReference>
<dbReference type="InterPro" id="IPR001254">
    <property type="entry name" value="Trypsin_dom"/>
</dbReference>
<evidence type="ECO:0000313" key="1">
    <source>
        <dbReference type="EMBL" id="KGE51345.1"/>
    </source>
</evidence>
<reference evidence="1 2" key="1">
    <citation type="submission" date="2014-09" db="EMBL/GenBank/DDBJ databases">
        <title>A draft genome sequence for Xanthomonas axonopodis pv. vasculorum NCPPB 900.</title>
        <authorList>
            <person name="Harrison J."/>
            <person name="Studholme D.J."/>
        </authorList>
    </citation>
    <scope>NUCLEOTIDE SEQUENCE [LARGE SCALE GENOMIC DNA]</scope>
    <source>
        <strain evidence="1 2">NCPPB 900</strain>
    </source>
</reference>
<dbReference type="GO" id="GO:0004252">
    <property type="term" value="F:serine-type endopeptidase activity"/>
    <property type="evidence" value="ECO:0007669"/>
    <property type="project" value="InterPro"/>
</dbReference>
<dbReference type="GeneID" id="58001888"/>
<dbReference type="PANTHER" id="PTHR36234:SF5">
    <property type="entry name" value="LYSYL ENDOPEPTIDASE"/>
    <property type="match status" value="1"/>
</dbReference>
<dbReference type="HOGENOM" id="CLU_047007_0_0_6"/>
<proteinExistence type="predicted"/>
<dbReference type="STRING" id="325777.GW15_0215540"/>
<dbReference type="Pfam" id="PF00089">
    <property type="entry name" value="Trypsin"/>
    <property type="match status" value="1"/>
</dbReference>
<dbReference type="SUPFAM" id="SSF50494">
    <property type="entry name" value="Trypsin-like serine proteases"/>
    <property type="match status" value="1"/>
</dbReference>
<dbReference type="Gene3D" id="2.40.10.10">
    <property type="entry name" value="Trypsin-like serine proteases"/>
    <property type="match status" value="2"/>
</dbReference>
<dbReference type="GO" id="GO:0006508">
    <property type="term" value="P:proteolysis"/>
    <property type="evidence" value="ECO:0007669"/>
    <property type="project" value="InterPro"/>
</dbReference>
<evidence type="ECO:0000313" key="2">
    <source>
        <dbReference type="Proteomes" id="UP000028012"/>
    </source>
</evidence>
<dbReference type="PANTHER" id="PTHR36234">
    <property type="entry name" value="LYSYL ENDOPEPTIDASE"/>
    <property type="match status" value="1"/>
</dbReference>
<dbReference type="AlphaFoldDB" id="A0A098PWF3"/>
<dbReference type="eggNOG" id="COG3591">
    <property type="taxonomic scope" value="Bacteria"/>
</dbReference>
<protein>
    <submittedName>
        <fullName evidence="1">Endoproteinase ArgC</fullName>
    </submittedName>
</protein>
<comment type="caution">
    <text evidence="1">The sequence shown here is derived from an EMBL/GenBank/DDBJ whole genome shotgun (WGS) entry which is preliminary data.</text>
</comment>
<gene>
    <name evidence="1" type="ORF">GW15_0215540</name>
</gene>
<organism evidence="1 2">
    <name type="scientific">Xanthomonas axonopodis pv. vasculorum</name>
    <dbReference type="NCBI Taxonomy" id="325777"/>
    <lineage>
        <taxon>Bacteria</taxon>
        <taxon>Pseudomonadati</taxon>
        <taxon>Pseudomonadota</taxon>
        <taxon>Gammaproteobacteria</taxon>
        <taxon>Lysobacterales</taxon>
        <taxon>Lysobacteraceae</taxon>
        <taxon>Xanthomonas</taxon>
    </lineage>
</organism>
<dbReference type="InterPro" id="IPR043504">
    <property type="entry name" value="Peptidase_S1_PA_chymotrypsin"/>
</dbReference>
<dbReference type="EMBL" id="JPHD02000107">
    <property type="protein sequence ID" value="KGE51345.1"/>
    <property type="molecule type" value="Genomic_DNA"/>
</dbReference>
<accession>A0A098PWF3</accession>